<keyword evidence="3" id="KW-1185">Reference proteome</keyword>
<evidence type="ECO:0000256" key="1">
    <source>
        <dbReference type="SAM" id="SignalP"/>
    </source>
</evidence>
<gene>
    <name evidence="2" type="ORF">FHW12_000966</name>
</gene>
<dbReference type="Proteomes" id="UP000550401">
    <property type="component" value="Unassembled WGS sequence"/>
</dbReference>
<evidence type="ECO:0000313" key="3">
    <source>
        <dbReference type="Proteomes" id="UP000550401"/>
    </source>
</evidence>
<reference evidence="2 3" key="1">
    <citation type="submission" date="2020-07" db="EMBL/GenBank/DDBJ databases">
        <title>Genomic Encyclopedia of Type Strains, Phase IV (KMG-V): Genome sequencing to study the core and pangenomes of soil and plant-associated prokaryotes.</title>
        <authorList>
            <person name="Whitman W."/>
        </authorList>
    </citation>
    <scope>NUCLEOTIDE SEQUENCE [LARGE SCALE GENOMIC DNA]</scope>
    <source>
        <strain evidence="2 3">RH2WT43</strain>
    </source>
</reference>
<evidence type="ECO:0000313" key="2">
    <source>
        <dbReference type="EMBL" id="MBA8886775.1"/>
    </source>
</evidence>
<organism evidence="2 3">
    <name type="scientific">Dokdonella fugitiva</name>
    <dbReference type="NCBI Taxonomy" id="328517"/>
    <lineage>
        <taxon>Bacteria</taxon>
        <taxon>Pseudomonadati</taxon>
        <taxon>Pseudomonadota</taxon>
        <taxon>Gammaproteobacteria</taxon>
        <taxon>Lysobacterales</taxon>
        <taxon>Rhodanobacteraceae</taxon>
        <taxon>Dokdonella</taxon>
    </lineage>
</organism>
<protein>
    <submittedName>
        <fullName evidence="2">Putative delta-60 repeat protein</fullName>
    </submittedName>
</protein>
<dbReference type="NCBIfam" id="TIGR02608">
    <property type="entry name" value="delta_60_rpt"/>
    <property type="match status" value="2"/>
</dbReference>
<dbReference type="Pfam" id="PF17164">
    <property type="entry name" value="DUF5122"/>
    <property type="match status" value="2"/>
</dbReference>
<dbReference type="Gene3D" id="2.80.10.50">
    <property type="match status" value="1"/>
</dbReference>
<dbReference type="AlphaFoldDB" id="A0A839ESN8"/>
<comment type="caution">
    <text evidence="2">The sequence shown here is derived from an EMBL/GenBank/DDBJ whole genome shotgun (WGS) entry which is preliminary data.</text>
</comment>
<sequence length="503" mass="51062">MPIRSILFAALCALALPAAEAADSAVDPTFGVDGWKRLYQPGGGTQDERGVGFARTADGGYVVVVEVPGGAANGGTGKRIGLFRLDRNGVNIGFGALGDVYKDAWLTSVTGMTIDAQGRIVVVGATPGQGGLSDFGVVRFKADGSDDATFAGDGGTSFSFEAGSTGYEEAPTSVVTDPDGRIVVAGNLNFGGSDQRLGIVRFNNDGSVDSSFGDLSDGLGGFRGTDATFASGAAAYAGRILRVVDGYYLITGTSVFSSTDTDFAARILTPSGAPWAGFVGSGTFAIDEPGNGGSLYDTLNDAVVVDPTTVLLFGTASGKFAAARIKISAGTNIDARPDAPGGIFGTQYTDLALDPTFIGSAIPGRPYRYVGNTPQSDGRSAAVRSDGRILLVGGTSSLAISGSSIVDGVEQPSGNTFARIGLVTRLHADGSPDSGFVAGGSAPYIAPGGTGSSYYTTFEQVRFDGFRPVILGSAVDSSTAISDSDAVLTRLQSDVIFADGCDA</sequence>
<name>A0A839ESN8_9GAMM</name>
<dbReference type="RefSeq" id="WP_182529825.1">
    <property type="nucleotide sequence ID" value="NZ_JACGXL010000001.1"/>
</dbReference>
<dbReference type="InterPro" id="IPR013431">
    <property type="entry name" value="Delta_60_rpt"/>
</dbReference>
<accession>A0A839ESN8</accession>
<feature type="signal peptide" evidence="1">
    <location>
        <begin position="1"/>
        <end position="21"/>
    </location>
</feature>
<keyword evidence="1" id="KW-0732">Signal</keyword>
<dbReference type="EMBL" id="JACGXL010000001">
    <property type="protein sequence ID" value="MBA8886775.1"/>
    <property type="molecule type" value="Genomic_DNA"/>
</dbReference>
<proteinExistence type="predicted"/>
<feature type="chain" id="PRO_5032782926" evidence="1">
    <location>
        <begin position="22"/>
        <end position="503"/>
    </location>
</feature>